<dbReference type="EC" id="2.3.1.179" evidence="3 14"/>
<dbReference type="GO" id="GO:0004315">
    <property type="term" value="F:3-oxoacyl-[acyl-carrier-protein] synthase activity"/>
    <property type="evidence" value="ECO:0007669"/>
    <property type="project" value="UniProtKB-EC"/>
</dbReference>
<evidence type="ECO:0000256" key="8">
    <source>
        <dbReference type="ARBA" id="ARBA00023098"/>
    </source>
</evidence>
<dbReference type="Gene3D" id="3.40.47.10">
    <property type="match status" value="1"/>
</dbReference>
<keyword evidence="5 14" id="KW-0444">Lipid biosynthesis</keyword>
<evidence type="ECO:0000256" key="12">
    <source>
        <dbReference type="ARBA" id="ARBA00047318"/>
    </source>
</evidence>
<evidence type="ECO:0000256" key="4">
    <source>
        <dbReference type="ARBA" id="ARBA00014657"/>
    </source>
</evidence>
<dbReference type="EMBL" id="JAENHP010000030">
    <property type="protein sequence ID" value="MBM2623002.1"/>
    <property type="molecule type" value="Genomic_DNA"/>
</dbReference>
<dbReference type="InterPro" id="IPR014030">
    <property type="entry name" value="Ketoacyl_synth_N"/>
</dbReference>
<evidence type="ECO:0000256" key="6">
    <source>
        <dbReference type="ARBA" id="ARBA00022679"/>
    </source>
</evidence>
<dbReference type="Pfam" id="PF00109">
    <property type="entry name" value="ketoacyl-synt"/>
    <property type="match status" value="1"/>
</dbReference>
<name>A0ABS2AT19_9ACTN</name>
<evidence type="ECO:0000313" key="17">
    <source>
        <dbReference type="EMBL" id="MBM2623002.1"/>
    </source>
</evidence>
<dbReference type="NCBIfam" id="NF005589">
    <property type="entry name" value="PRK07314.1"/>
    <property type="match status" value="1"/>
</dbReference>
<evidence type="ECO:0000256" key="15">
    <source>
        <dbReference type="RuleBase" id="RU003694"/>
    </source>
</evidence>
<reference evidence="17 18" key="1">
    <citation type="submission" date="2021-01" db="EMBL/GenBank/DDBJ databases">
        <title>Actinoplanes sp. nov. LDG1-06 isolated from lichen.</title>
        <authorList>
            <person name="Saeng-In P."/>
            <person name="Phongsopitanun W."/>
            <person name="Kanchanasin P."/>
            <person name="Yuki M."/>
            <person name="Kudo T."/>
            <person name="Ohkuma M."/>
            <person name="Tanasupawat S."/>
        </authorList>
    </citation>
    <scope>NUCLEOTIDE SEQUENCE [LARGE SCALE GENOMIC DNA]</scope>
    <source>
        <strain evidence="17 18">LDG1-06</strain>
    </source>
</reference>
<dbReference type="InterPro" id="IPR000794">
    <property type="entry name" value="Beta-ketoacyl_synthase"/>
</dbReference>
<dbReference type="InterPro" id="IPR016039">
    <property type="entry name" value="Thiolase-like"/>
</dbReference>
<evidence type="ECO:0000256" key="10">
    <source>
        <dbReference type="ARBA" id="ARBA00023315"/>
    </source>
</evidence>
<dbReference type="InterPro" id="IPR014031">
    <property type="entry name" value="Ketoacyl_synth_C"/>
</dbReference>
<evidence type="ECO:0000256" key="1">
    <source>
        <dbReference type="ARBA" id="ARBA00005194"/>
    </source>
</evidence>
<accession>A0ABS2AT19</accession>
<evidence type="ECO:0000256" key="9">
    <source>
        <dbReference type="ARBA" id="ARBA00023160"/>
    </source>
</evidence>
<evidence type="ECO:0000256" key="3">
    <source>
        <dbReference type="ARBA" id="ARBA00012356"/>
    </source>
</evidence>
<evidence type="ECO:0000259" key="16">
    <source>
        <dbReference type="PROSITE" id="PS52004"/>
    </source>
</evidence>
<comment type="function">
    <text evidence="11 14">Involved in the type II fatty acid elongation cycle. Catalyzes the elongation of a wide range of acyl-ACP by the addition of two carbons from malonyl-ACP to an acyl acceptor. Can efficiently catalyze the conversion of palmitoleoyl-ACP (cis-hexadec-9-enoyl-ACP) to cis-vaccenoyl-ACP (cis-octadec-11-enoyl-ACP), an essential step in the thermal regulation of fatty acid composition.</text>
</comment>
<comment type="pathway">
    <text evidence="1 14">Lipid metabolism; fatty acid biosynthesis.</text>
</comment>
<comment type="catalytic activity">
    <reaction evidence="12 14">
        <text>(9Z)-hexadecenoyl-[ACP] + malonyl-[ACP] + H(+) = 3-oxo-(11Z)-octadecenoyl-[ACP] + holo-[ACP] + CO2</text>
        <dbReference type="Rhea" id="RHEA:55040"/>
        <dbReference type="Rhea" id="RHEA-COMP:9623"/>
        <dbReference type="Rhea" id="RHEA-COMP:9685"/>
        <dbReference type="Rhea" id="RHEA-COMP:10800"/>
        <dbReference type="Rhea" id="RHEA-COMP:14074"/>
        <dbReference type="ChEBI" id="CHEBI:15378"/>
        <dbReference type="ChEBI" id="CHEBI:16526"/>
        <dbReference type="ChEBI" id="CHEBI:64479"/>
        <dbReference type="ChEBI" id="CHEBI:78449"/>
        <dbReference type="ChEBI" id="CHEBI:83989"/>
        <dbReference type="ChEBI" id="CHEBI:138538"/>
        <dbReference type="EC" id="2.3.1.179"/>
    </reaction>
</comment>
<dbReference type="InterPro" id="IPR017568">
    <property type="entry name" value="3-oxoacyl-ACP_synth-2"/>
</dbReference>
<dbReference type="PROSITE" id="PS52004">
    <property type="entry name" value="KS3_2"/>
    <property type="match status" value="1"/>
</dbReference>
<dbReference type="NCBIfam" id="TIGR03150">
    <property type="entry name" value="fabF"/>
    <property type="match status" value="1"/>
</dbReference>
<proteinExistence type="inferred from homology"/>
<keyword evidence="8" id="KW-0443">Lipid metabolism</keyword>
<evidence type="ECO:0000256" key="11">
    <source>
        <dbReference type="ARBA" id="ARBA00024006"/>
    </source>
</evidence>
<organism evidence="17 18">
    <name type="scientific">Paractinoplanes ovalisporus</name>
    <dbReference type="NCBI Taxonomy" id="2810368"/>
    <lineage>
        <taxon>Bacteria</taxon>
        <taxon>Bacillati</taxon>
        <taxon>Actinomycetota</taxon>
        <taxon>Actinomycetes</taxon>
        <taxon>Micromonosporales</taxon>
        <taxon>Micromonosporaceae</taxon>
        <taxon>Paractinoplanes</taxon>
    </lineage>
</organism>
<keyword evidence="7" id="KW-0276">Fatty acid metabolism</keyword>
<keyword evidence="9 14" id="KW-0275">Fatty acid biosynthesis</keyword>
<dbReference type="PANTHER" id="PTHR11712">
    <property type="entry name" value="POLYKETIDE SYNTHASE-RELATED"/>
    <property type="match status" value="1"/>
</dbReference>
<comment type="similarity">
    <text evidence="2 14 15">Belongs to the thiolase-like superfamily. Beta-ketoacyl-ACP synthases family.</text>
</comment>
<dbReference type="RefSeq" id="WP_203383349.1">
    <property type="nucleotide sequence ID" value="NZ_JAENHP010000030.1"/>
</dbReference>
<feature type="domain" description="Ketosynthase family 3 (KS3)" evidence="16">
    <location>
        <begin position="3"/>
        <end position="407"/>
    </location>
</feature>
<comment type="caution">
    <text evidence="17">The sequence shown here is derived from an EMBL/GenBank/DDBJ whole genome shotgun (WGS) entry which is preliminary data.</text>
</comment>
<sequence length="408" mass="42142">MSNVDVVVTGLGATTPLGGDVASTWDALLAGRSGVGRLTLDWADQLTVKIGAQLKVDPSEVIDRVRMRRLDRSEAIALIAAKQAWADAGLEEAGLDKERLAVSFGSGIGGALTLLNQDDILEESGQRKVSPHTVPMLMPNGPAAWVGIELGAQAGVHAMASACATGAEAMSLGLDIIRSGRADVVVAGGTEAVIHPLPYAGFANMRAMSTRNDEPEKASRPWDKGRDGFVFGEGSGAIVLERADHAKARGARIYARLAGAGITSDGYDIVQPDPECKGGARAMAKAIRDAGLTGADIAHVNAHATSTPVGDMGEIIGIKASIGTHPVITSTKSMSGHLLGAAGALESIATILAIRDGVVPPTINLDDPDDKLDLDVAAHKARPLEIHAAMNNSFGFGGHNVALVFTRA</sequence>
<evidence type="ECO:0000256" key="13">
    <source>
        <dbReference type="ARBA" id="ARBA00047659"/>
    </source>
</evidence>
<evidence type="ECO:0000256" key="7">
    <source>
        <dbReference type="ARBA" id="ARBA00022832"/>
    </source>
</evidence>
<dbReference type="Proteomes" id="UP000632138">
    <property type="component" value="Unassembled WGS sequence"/>
</dbReference>
<gene>
    <name evidence="17" type="primary">fabF</name>
    <name evidence="17" type="ORF">JIG36_46630</name>
</gene>
<evidence type="ECO:0000256" key="5">
    <source>
        <dbReference type="ARBA" id="ARBA00022516"/>
    </source>
</evidence>
<keyword evidence="10 14" id="KW-0012">Acyltransferase</keyword>
<dbReference type="SMART" id="SM00825">
    <property type="entry name" value="PKS_KS"/>
    <property type="match status" value="1"/>
</dbReference>
<evidence type="ECO:0000256" key="14">
    <source>
        <dbReference type="PIRNR" id="PIRNR000447"/>
    </source>
</evidence>
<protein>
    <recommendedName>
        <fullName evidence="4 14">3-oxoacyl-[acyl-carrier-protein] synthase 2</fullName>
        <ecNumber evidence="3 14">2.3.1.179</ecNumber>
    </recommendedName>
</protein>
<comment type="catalytic activity">
    <reaction evidence="13 14">
        <text>a fatty acyl-[ACP] + malonyl-[ACP] + H(+) = a 3-oxoacyl-[ACP] + holo-[ACP] + CO2</text>
        <dbReference type="Rhea" id="RHEA:22836"/>
        <dbReference type="Rhea" id="RHEA-COMP:9623"/>
        <dbReference type="Rhea" id="RHEA-COMP:9685"/>
        <dbReference type="Rhea" id="RHEA-COMP:9916"/>
        <dbReference type="Rhea" id="RHEA-COMP:14125"/>
        <dbReference type="ChEBI" id="CHEBI:15378"/>
        <dbReference type="ChEBI" id="CHEBI:16526"/>
        <dbReference type="ChEBI" id="CHEBI:64479"/>
        <dbReference type="ChEBI" id="CHEBI:78449"/>
        <dbReference type="ChEBI" id="CHEBI:78776"/>
        <dbReference type="ChEBI" id="CHEBI:138651"/>
    </reaction>
</comment>
<keyword evidence="18" id="KW-1185">Reference proteome</keyword>
<dbReference type="InterPro" id="IPR020841">
    <property type="entry name" value="PKS_Beta-ketoAc_synthase_dom"/>
</dbReference>
<dbReference type="PANTHER" id="PTHR11712:SF336">
    <property type="entry name" value="3-OXOACYL-[ACYL-CARRIER-PROTEIN] SYNTHASE, MITOCHONDRIAL"/>
    <property type="match status" value="1"/>
</dbReference>
<evidence type="ECO:0000313" key="18">
    <source>
        <dbReference type="Proteomes" id="UP000632138"/>
    </source>
</evidence>
<dbReference type="SUPFAM" id="SSF53901">
    <property type="entry name" value="Thiolase-like"/>
    <property type="match status" value="2"/>
</dbReference>
<keyword evidence="6 14" id="KW-0808">Transferase</keyword>
<dbReference type="PIRSF" id="PIRSF000447">
    <property type="entry name" value="KAS_II"/>
    <property type="match status" value="1"/>
</dbReference>
<evidence type="ECO:0000256" key="2">
    <source>
        <dbReference type="ARBA" id="ARBA00008467"/>
    </source>
</evidence>
<dbReference type="Pfam" id="PF02801">
    <property type="entry name" value="Ketoacyl-synt_C"/>
    <property type="match status" value="1"/>
</dbReference>
<dbReference type="CDD" id="cd00834">
    <property type="entry name" value="KAS_I_II"/>
    <property type="match status" value="1"/>
</dbReference>